<dbReference type="AlphaFoldDB" id="A0A2T0PTM2"/>
<accession>A0A2T0PTM2</accession>
<keyword evidence="2" id="KW-1185">Reference proteome</keyword>
<proteinExistence type="predicted"/>
<protein>
    <submittedName>
        <fullName evidence="1">Uncharacterized protein</fullName>
    </submittedName>
</protein>
<dbReference type="EMBL" id="PVZC01000010">
    <property type="protein sequence ID" value="PRX92247.1"/>
    <property type="molecule type" value="Genomic_DNA"/>
</dbReference>
<evidence type="ECO:0000313" key="2">
    <source>
        <dbReference type="Proteomes" id="UP000237846"/>
    </source>
</evidence>
<gene>
    <name evidence="1" type="ORF">CLV72_1107</name>
</gene>
<organism evidence="1 2">
    <name type="scientific">Allonocardiopsis opalescens</name>
    <dbReference type="NCBI Taxonomy" id="1144618"/>
    <lineage>
        <taxon>Bacteria</taxon>
        <taxon>Bacillati</taxon>
        <taxon>Actinomycetota</taxon>
        <taxon>Actinomycetes</taxon>
        <taxon>Streptosporangiales</taxon>
        <taxon>Allonocardiopsis</taxon>
    </lineage>
</organism>
<sequence length="81" mass="8744">MVAGHVRGALGLAEDVEQAAARSAKRHREFVRDRLGVVYDAGRVRRVAEAIRQAVQAKDDPADLINVALAERGAGPSSRLR</sequence>
<evidence type="ECO:0000313" key="1">
    <source>
        <dbReference type="EMBL" id="PRX92247.1"/>
    </source>
</evidence>
<name>A0A2T0PTM2_9ACTN</name>
<dbReference type="Proteomes" id="UP000237846">
    <property type="component" value="Unassembled WGS sequence"/>
</dbReference>
<comment type="caution">
    <text evidence="1">The sequence shown here is derived from an EMBL/GenBank/DDBJ whole genome shotgun (WGS) entry which is preliminary data.</text>
</comment>
<reference evidence="1 2" key="1">
    <citation type="submission" date="2018-03" db="EMBL/GenBank/DDBJ databases">
        <title>Genomic Encyclopedia of Archaeal and Bacterial Type Strains, Phase II (KMG-II): from individual species to whole genera.</title>
        <authorList>
            <person name="Goeker M."/>
        </authorList>
    </citation>
    <scope>NUCLEOTIDE SEQUENCE [LARGE SCALE GENOMIC DNA]</scope>
    <source>
        <strain evidence="1 2">DSM 45601</strain>
    </source>
</reference>